<evidence type="ECO:0000259" key="5">
    <source>
        <dbReference type="PROSITE" id="PS51078"/>
    </source>
</evidence>
<dbReference type="InterPro" id="IPR036390">
    <property type="entry name" value="WH_DNA-bd_sf"/>
</dbReference>
<dbReference type="SMART" id="SM00346">
    <property type="entry name" value="HTH_ICLR"/>
    <property type="match status" value="1"/>
</dbReference>
<dbReference type="Pfam" id="PF09339">
    <property type="entry name" value="HTH_IclR"/>
    <property type="match status" value="1"/>
</dbReference>
<dbReference type="PATRIC" id="fig|571915.4.peg.3236"/>
<sequence>MTDKLKVPAAEKPIDNRGAVDKAFSLLRCFSDHDANGIGVSELARRAQMSKTTCHRILATLVANGAIERAGDVYRLGPLCFELTHTTGSLKKEVVGEVLTPYLAALFEQTRQTVHLAFLQGTQVIYVNKLFSIKRIPAPSRIGGSAPAYCTGVGKAMLAWDYERTESVIKAGLTSWTENTIVDPNKLREELVRVRVEGVAYDREEITPGLTCVAAPIFGRNNVPIAAMSVSGPTATFNPEMYVQALRRTCKAAGKAAITFQRAQEERRKVGQ</sequence>
<keyword evidence="1" id="KW-0805">Transcription regulation</keyword>
<dbReference type="PROSITE" id="PS51077">
    <property type="entry name" value="HTH_ICLR"/>
    <property type="match status" value="1"/>
</dbReference>
<accession>A0A0G3H1L3</accession>
<dbReference type="KEGG" id="cmv:CMUST_15075"/>
<dbReference type="PANTHER" id="PTHR30136:SF24">
    <property type="entry name" value="HTH-TYPE TRANSCRIPTIONAL REPRESSOR ALLR"/>
    <property type="match status" value="1"/>
</dbReference>
<dbReference type="InterPro" id="IPR050707">
    <property type="entry name" value="HTH_MetabolicPath_Reg"/>
</dbReference>
<dbReference type="GO" id="GO:0003677">
    <property type="term" value="F:DNA binding"/>
    <property type="evidence" value="ECO:0007669"/>
    <property type="project" value="UniProtKB-KW"/>
</dbReference>
<proteinExistence type="predicted"/>
<dbReference type="GO" id="GO:0045892">
    <property type="term" value="P:negative regulation of DNA-templated transcription"/>
    <property type="evidence" value="ECO:0007669"/>
    <property type="project" value="TreeGrafter"/>
</dbReference>
<feature type="domain" description="HTH iclR-type" evidence="4">
    <location>
        <begin position="17"/>
        <end position="78"/>
    </location>
</feature>
<evidence type="ECO:0000259" key="4">
    <source>
        <dbReference type="PROSITE" id="PS51077"/>
    </source>
</evidence>
<evidence type="ECO:0000313" key="6">
    <source>
        <dbReference type="EMBL" id="AKK07304.1"/>
    </source>
</evidence>
<reference evidence="7" key="2">
    <citation type="submission" date="2015-05" db="EMBL/GenBank/DDBJ databases">
        <title>Complete genome sequence of Corynebacterium mustelae DSM 45274, isolated from various tissues of a male ferret with lethal sepsis.</title>
        <authorList>
            <person name="Ruckert C."/>
            <person name="Albersmeier A."/>
            <person name="Winkler A."/>
            <person name="Tauch A."/>
        </authorList>
    </citation>
    <scope>NUCLEOTIDE SEQUENCE [LARGE SCALE GENOMIC DNA]</scope>
    <source>
        <strain evidence="7">DSM 45274</strain>
    </source>
</reference>
<dbReference type="RefSeq" id="WP_047263713.1">
    <property type="nucleotide sequence ID" value="NZ_CP011542.1"/>
</dbReference>
<dbReference type="AlphaFoldDB" id="A0A0G3H1L3"/>
<dbReference type="GO" id="GO:0003700">
    <property type="term" value="F:DNA-binding transcription factor activity"/>
    <property type="evidence" value="ECO:0007669"/>
    <property type="project" value="TreeGrafter"/>
</dbReference>
<dbReference type="PANTHER" id="PTHR30136">
    <property type="entry name" value="HELIX-TURN-HELIX TRANSCRIPTIONAL REGULATOR, ICLR FAMILY"/>
    <property type="match status" value="1"/>
</dbReference>
<feature type="domain" description="IclR-ED" evidence="5">
    <location>
        <begin position="81"/>
        <end position="272"/>
    </location>
</feature>
<keyword evidence="3" id="KW-0804">Transcription</keyword>
<dbReference type="STRING" id="571915.CMUST_15075"/>
<protein>
    <submittedName>
        <fullName evidence="6">Transcriptional regulator, IclR family</fullName>
    </submittedName>
</protein>
<dbReference type="SUPFAM" id="SSF46785">
    <property type="entry name" value="Winged helix' DNA-binding domain"/>
    <property type="match status" value="1"/>
</dbReference>
<dbReference type="SUPFAM" id="SSF55781">
    <property type="entry name" value="GAF domain-like"/>
    <property type="match status" value="1"/>
</dbReference>
<keyword evidence="2" id="KW-0238">DNA-binding</keyword>
<dbReference type="InterPro" id="IPR014757">
    <property type="entry name" value="Tscrpt_reg_IclR_C"/>
</dbReference>
<dbReference type="OrthoDB" id="60629at2"/>
<dbReference type="Pfam" id="PF01614">
    <property type="entry name" value="IclR_C"/>
    <property type="match status" value="1"/>
</dbReference>
<evidence type="ECO:0000256" key="1">
    <source>
        <dbReference type="ARBA" id="ARBA00023015"/>
    </source>
</evidence>
<dbReference type="InterPro" id="IPR036388">
    <property type="entry name" value="WH-like_DNA-bd_sf"/>
</dbReference>
<organism evidence="6 7">
    <name type="scientific">Corynebacterium mustelae</name>
    <dbReference type="NCBI Taxonomy" id="571915"/>
    <lineage>
        <taxon>Bacteria</taxon>
        <taxon>Bacillati</taxon>
        <taxon>Actinomycetota</taxon>
        <taxon>Actinomycetes</taxon>
        <taxon>Mycobacteriales</taxon>
        <taxon>Corynebacteriaceae</taxon>
        <taxon>Corynebacterium</taxon>
    </lineage>
</organism>
<evidence type="ECO:0000256" key="3">
    <source>
        <dbReference type="ARBA" id="ARBA00023163"/>
    </source>
</evidence>
<name>A0A0G3H1L3_9CORY</name>
<dbReference type="PROSITE" id="PS51078">
    <property type="entry name" value="ICLR_ED"/>
    <property type="match status" value="1"/>
</dbReference>
<dbReference type="Proteomes" id="UP000035199">
    <property type="component" value="Chromosome"/>
</dbReference>
<dbReference type="EMBL" id="CP011542">
    <property type="protein sequence ID" value="AKK07304.1"/>
    <property type="molecule type" value="Genomic_DNA"/>
</dbReference>
<dbReference type="InterPro" id="IPR029016">
    <property type="entry name" value="GAF-like_dom_sf"/>
</dbReference>
<reference evidence="6 7" key="1">
    <citation type="journal article" date="2015" name="Genome Announc.">
        <title>Complete Genome Sequence of the Type Strain Corynebacterium mustelae DSM 45274, Isolated from Various Tissues of a Male Ferret with Lethal Sepsis.</title>
        <authorList>
            <person name="Ruckert C."/>
            <person name="Eimer J."/>
            <person name="Winkler A."/>
            <person name="Tauch A."/>
        </authorList>
    </citation>
    <scope>NUCLEOTIDE SEQUENCE [LARGE SCALE GENOMIC DNA]</scope>
    <source>
        <strain evidence="6 7">DSM 45274</strain>
    </source>
</reference>
<dbReference type="Gene3D" id="1.10.10.10">
    <property type="entry name" value="Winged helix-like DNA-binding domain superfamily/Winged helix DNA-binding domain"/>
    <property type="match status" value="1"/>
</dbReference>
<evidence type="ECO:0000256" key="2">
    <source>
        <dbReference type="ARBA" id="ARBA00023125"/>
    </source>
</evidence>
<evidence type="ECO:0000313" key="7">
    <source>
        <dbReference type="Proteomes" id="UP000035199"/>
    </source>
</evidence>
<gene>
    <name evidence="6" type="ORF">CMUST_15075</name>
</gene>
<dbReference type="Gene3D" id="3.30.450.40">
    <property type="match status" value="1"/>
</dbReference>
<keyword evidence="7" id="KW-1185">Reference proteome</keyword>
<dbReference type="InterPro" id="IPR005471">
    <property type="entry name" value="Tscrpt_reg_IclR_N"/>
</dbReference>